<comment type="pathway">
    <text evidence="2">Organic acid metabolism; glycolate biosynthesis; glycolate from 2-phosphoglycolate: step 1/1.</text>
</comment>
<reference evidence="6 7" key="1">
    <citation type="submission" date="2021-07" db="EMBL/GenBank/DDBJ databases">
        <title>Karlodiniumbacter phycospheric gen. nov., sp. nov., a phycosphere bacterium isolated from karlodinium veneficum.</title>
        <authorList>
            <person name="Peng Y."/>
            <person name="Jiang L."/>
            <person name="Lee J."/>
        </authorList>
    </citation>
    <scope>NUCLEOTIDE SEQUENCE</scope>
    <source>
        <strain evidence="6 7">N5</strain>
    </source>
</reference>
<dbReference type="RefSeq" id="WP_257892665.1">
    <property type="nucleotide sequence ID" value="NZ_JAIMBW010000001.1"/>
</dbReference>
<dbReference type="SUPFAM" id="SSF56784">
    <property type="entry name" value="HAD-like"/>
    <property type="match status" value="1"/>
</dbReference>
<keyword evidence="7" id="KW-1185">Reference proteome</keyword>
<dbReference type="EC" id="3.1.3.18" evidence="4"/>
<dbReference type="GO" id="GO:0008967">
    <property type="term" value="F:phosphoglycolate phosphatase activity"/>
    <property type="evidence" value="ECO:0007669"/>
    <property type="project" value="UniProtKB-EC"/>
</dbReference>
<dbReference type="EMBL" id="JAIMBW010000001">
    <property type="protein sequence ID" value="MBY4892920.1"/>
    <property type="molecule type" value="Genomic_DNA"/>
</dbReference>
<dbReference type="InterPro" id="IPR006439">
    <property type="entry name" value="HAD-SF_hydro_IA"/>
</dbReference>
<dbReference type="Gene3D" id="3.40.50.1000">
    <property type="entry name" value="HAD superfamily/HAD-like"/>
    <property type="match status" value="1"/>
</dbReference>
<evidence type="ECO:0000313" key="6">
    <source>
        <dbReference type="EMBL" id="QXL89639.1"/>
    </source>
</evidence>
<dbReference type="NCBIfam" id="TIGR01549">
    <property type="entry name" value="HAD-SF-IA-v1"/>
    <property type="match status" value="1"/>
</dbReference>
<evidence type="ECO:0000256" key="2">
    <source>
        <dbReference type="ARBA" id="ARBA00004818"/>
    </source>
</evidence>
<dbReference type="PANTHER" id="PTHR43434">
    <property type="entry name" value="PHOSPHOGLYCOLATE PHOSPHATASE"/>
    <property type="match status" value="1"/>
</dbReference>
<evidence type="ECO:0000256" key="4">
    <source>
        <dbReference type="ARBA" id="ARBA00013078"/>
    </source>
</evidence>
<sequence length="233" mass="24776">MRHRDIHGIVFDKDGVLFDFQKTWGAWAHRMIEVLSEGDGALGQRLADALEYDRPTRKFRPESFVIAGPAHHVSEAIVAHLPGRRLEDVHRFLVGEAAKTPLAPAVPLRATLAALRDRGLKLGVATNDAEVAAKAQLASQDALDVFDLVCGFDSGFGAKPDPGMCLAFAQTTGIHPEALVMVGDSTHDMDAGRAAGFTCVAVLTGVATAEDLAPHADAVLPDIAALAGWLDTR</sequence>
<dbReference type="Gene3D" id="1.10.150.240">
    <property type="entry name" value="Putative phosphatase, domain 2"/>
    <property type="match status" value="1"/>
</dbReference>
<keyword evidence="6" id="KW-0378">Hydrolase</keyword>
<dbReference type="InterPro" id="IPR050155">
    <property type="entry name" value="HAD-like_hydrolase_sf"/>
</dbReference>
<dbReference type="InterPro" id="IPR036412">
    <property type="entry name" value="HAD-like_sf"/>
</dbReference>
<dbReference type="Proteomes" id="UP000693972">
    <property type="component" value="Unassembled WGS sequence"/>
</dbReference>
<dbReference type="NCBIfam" id="TIGR01509">
    <property type="entry name" value="HAD-SF-IA-v3"/>
    <property type="match status" value="1"/>
</dbReference>
<gene>
    <name evidence="5" type="ORF">KUL25_09105</name>
    <name evidence="6" type="ORF">KUL25_09110</name>
</gene>
<proteinExistence type="inferred from homology"/>
<comment type="similarity">
    <text evidence="3">Belongs to the HAD-like hydrolase superfamily. CbbY/CbbZ/Gph/YieH family.</text>
</comment>
<organism evidence="6">
    <name type="scientific">Gymnodinialimonas phycosphaerae</name>
    <dbReference type="NCBI Taxonomy" id="2841589"/>
    <lineage>
        <taxon>Bacteria</taxon>
        <taxon>Pseudomonadati</taxon>
        <taxon>Pseudomonadota</taxon>
        <taxon>Alphaproteobacteria</taxon>
        <taxon>Rhodobacterales</taxon>
        <taxon>Paracoccaceae</taxon>
        <taxon>Gymnodinialimonas</taxon>
    </lineage>
</organism>
<dbReference type="GO" id="GO:0006281">
    <property type="term" value="P:DNA repair"/>
    <property type="evidence" value="ECO:0007669"/>
    <property type="project" value="TreeGrafter"/>
</dbReference>
<accession>A0A975TXP9</accession>
<name>A0A975TXP9_9RHOB</name>
<dbReference type="SFLD" id="SFLDS00003">
    <property type="entry name" value="Haloacid_Dehalogenase"/>
    <property type="match status" value="1"/>
</dbReference>
<dbReference type="InterPro" id="IPR023214">
    <property type="entry name" value="HAD_sf"/>
</dbReference>
<protein>
    <recommendedName>
        <fullName evidence="4">phosphoglycolate phosphatase</fullName>
        <ecNumber evidence="4">3.1.3.18</ecNumber>
    </recommendedName>
</protein>
<dbReference type="Pfam" id="PF00702">
    <property type="entry name" value="Hydrolase"/>
    <property type="match status" value="1"/>
</dbReference>
<evidence type="ECO:0000313" key="7">
    <source>
        <dbReference type="Proteomes" id="UP000693972"/>
    </source>
</evidence>
<evidence type="ECO:0000256" key="3">
    <source>
        <dbReference type="ARBA" id="ARBA00006171"/>
    </source>
</evidence>
<evidence type="ECO:0000256" key="1">
    <source>
        <dbReference type="ARBA" id="ARBA00000830"/>
    </source>
</evidence>
<dbReference type="EMBL" id="CP078073">
    <property type="protein sequence ID" value="QXL89639.1"/>
    <property type="molecule type" value="Genomic_DNA"/>
</dbReference>
<dbReference type="GO" id="GO:0005829">
    <property type="term" value="C:cytosol"/>
    <property type="evidence" value="ECO:0007669"/>
    <property type="project" value="TreeGrafter"/>
</dbReference>
<comment type="catalytic activity">
    <reaction evidence="1">
        <text>2-phosphoglycolate + H2O = glycolate + phosphate</text>
        <dbReference type="Rhea" id="RHEA:14369"/>
        <dbReference type="ChEBI" id="CHEBI:15377"/>
        <dbReference type="ChEBI" id="CHEBI:29805"/>
        <dbReference type="ChEBI" id="CHEBI:43474"/>
        <dbReference type="ChEBI" id="CHEBI:58033"/>
        <dbReference type="EC" id="3.1.3.18"/>
    </reaction>
</comment>
<dbReference type="AlphaFoldDB" id="A0A975TXP9"/>
<dbReference type="PANTHER" id="PTHR43434:SF1">
    <property type="entry name" value="PHOSPHOGLYCOLATE PHOSPHATASE"/>
    <property type="match status" value="1"/>
</dbReference>
<dbReference type="SFLD" id="SFLDG01129">
    <property type="entry name" value="C1.5:_HAD__Beta-PGM__Phosphata"/>
    <property type="match status" value="1"/>
</dbReference>
<evidence type="ECO:0000313" key="5">
    <source>
        <dbReference type="EMBL" id="MBY4892920.1"/>
    </source>
</evidence>
<dbReference type="InterPro" id="IPR023198">
    <property type="entry name" value="PGP-like_dom2"/>
</dbReference>